<organism evidence="2 3">
    <name type="scientific">Sinomicrobium weinanense</name>
    <dbReference type="NCBI Taxonomy" id="2842200"/>
    <lineage>
        <taxon>Bacteria</taxon>
        <taxon>Pseudomonadati</taxon>
        <taxon>Bacteroidota</taxon>
        <taxon>Flavobacteriia</taxon>
        <taxon>Flavobacteriales</taxon>
        <taxon>Flavobacteriaceae</taxon>
        <taxon>Sinomicrobium</taxon>
    </lineage>
</organism>
<dbReference type="EMBL" id="JACVDC010000036">
    <property type="protein sequence ID" value="MBC9796785.1"/>
    <property type="molecule type" value="Genomic_DNA"/>
</dbReference>
<name>A0A926JSN3_9FLAO</name>
<proteinExistence type="predicted"/>
<dbReference type="InterPro" id="IPR037401">
    <property type="entry name" value="SnoaL-like"/>
</dbReference>
<dbReference type="Pfam" id="PF13474">
    <property type="entry name" value="SnoaL_3"/>
    <property type="match status" value="1"/>
</dbReference>
<dbReference type="Gene3D" id="3.10.450.50">
    <property type="match status" value="1"/>
</dbReference>
<protein>
    <submittedName>
        <fullName evidence="2">Nuclear transport factor 2 family protein</fullName>
    </submittedName>
</protein>
<dbReference type="AlphaFoldDB" id="A0A926JSN3"/>
<gene>
    <name evidence="2" type="ORF">IBL28_12450</name>
</gene>
<evidence type="ECO:0000313" key="3">
    <source>
        <dbReference type="Proteomes" id="UP000653730"/>
    </source>
</evidence>
<sequence>MQRHLNAVTNRDIEALKSTMSPEGKMQLILPGSEIIYSVDGFMDYHKKWFSDSAWTFEAKILNTRIGNKIGMAVAEIMYKEPEREGKPYYNRMIVSYDLEKIDGTWYVIKDHASSVEKSTDKE</sequence>
<dbReference type="Proteomes" id="UP000653730">
    <property type="component" value="Unassembled WGS sequence"/>
</dbReference>
<keyword evidence="3" id="KW-1185">Reference proteome</keyword>
<evidence type="ECO:0000259" key="1">
    <source>
        <dbReference type="Pfam" id="PF13474"/>
    </source>
</evidence>
<accession>A0A926JSN3</accession>
<reference evidence="2 3" key="1">
    <citation type="submission" date="2020-09" db="EMBL/GenBank/DDBJ databases">
        <title>Sinomicrobium weinanense sp. nov., a halophilic bacteria isolated from saline-alkali soil.</title>
        <authorList>
            <person name="Wu P."/>
            <person name="Ren H."/>
            <person name="Mei Y."/>
            <person name="Liang Y."/>
            <person name="Chen Z."/>
        </authorList>
    </citation>
    <scope>NUCLEOTIDE SEQUENCE [LARGE SCALE GENOMIC DNA]</scope>
    <source>
        <strain evidence="2 3">FJxs</strain>
    </source>
</reference>
<dbReference type="InterPro" id="IPR032710">
    <property type="entry name" value="NTF2-like_dom_sf"/>
</dbReference>
<comment type="caution">
    <text evidence="2">The sequence shown here is derived from an EMBL/GenBank/DDBJ whole genome shotgun (WGS) entry which is preliminary data.</text>
</comment>
<evidence type="ECO:0000313" key="2">
    <source>
        <dbReference type="EMBL" id="MBC9796785.1"/>
    </source>
</evidence>
<dbReference type="SUPFAM" id="SSF54427">
    <property type="entry name" value="NTF2-like"/>
    <property type="match status" value="1"/>
</dbReference>
<feature type="domain" description="SnoaL-like" evidence="1">
    <location>
        <begin position="2"/>
        <end position="115"/>
    </location>
</feature>